<accession>A0A1G4SPR0</accession>
<protein>
    <submittedName>
        <fullName evidence="1">Rhamnan synthesis protein F</fullName>
    </submittedName>
</protein>
<dbReference type="STRING" id="177413.SAMN05660859_2398"/>
<dbReference type="EMBL" id="FMTP01000003">
    <property type="protein sequence ID" value="SCW71234.1"/>
    <property type="molecule type" value="Genomic_DNA"/>
</dbReference>
<dbReference type="InterPro" id="IPR007739">
    <property type="entry name" value="RgpF"/>
</dbReference>
<dbReference type="Pfam" id="PF05045">
    <property type="entry name" value="RgpF"/>
    <property type="match status" value="1"/>
</dbReference>
<dbReference type="Proteomes" id="UP000198889">
    <property type="component" value="Unassembled WGS sequence"/>
</dbReference>
<organism evidence="1 2">
    <name type="scientific">Ancylobacter rudongensis</name>
    <dbReference type="NCBI Taxonomy" id="177413"/>
    <lineage>
        <taxon>Bacteria</taxon>
        <taxon>Pseudomonadati</taxon>
        <taxon>Pseudomonadota</taxon>
        <taxon>Alphaproteobacteria</taxon>
        <taxon>Hyphomicrobiales</taxon>
        <taxon>Xanthobacteraceae</taxon>
        <taxon>Ancylobacter</taxon>
    </lineage>
</organism>
<name>A0A1G4SPR0_9HYPH</name>
<sequence length="351" mass="40253">MALFLKVRKELGRWRSKLSSVPWMFLGSVRRRDYDSGRPHSVRITLGKQPIADDVAILVIFPRGGIAGSTLATLAHFARNGMACVVVSNAPLREEDRETLGAVTHLVIERPNAGYDFGGFREGILTLFERGVKPRMLFLMNDSLWFPLRPDCDALARCREATEDIFGFHLNGVARWGLRRDYVQSYFLRFSPRLVASADFLAFWRDMPLIDNKHLVVRRLERGLSRHFARRGYTLGALVHWRDVIDRLLALDDPDKLARLFAYQCRLNPKEAAMLQPLLDKGWSPLRIRDALAGPIRAKRLFASFPMMHPEFVLELGMPALKRKLTIQYRELVRLGLDEGFEPAVRAEMRL</sequence>
<gene>
    <name evidence="1" type="ORF">SAMN05660859_2398</name>
</gene>
<keyword evidence="2" id="KW-1185">Reference proteome</keyword>
<proteinExistence type="predicted"/>
<reference evidence="2" key="1">
    <citation type="submission" date="2016-10" db="EMBL/GenBank/DDBJ databases">
        <authorList>
            <person name="Varghese N."/>
            <person name="Submissions S."/>
        </authorList>
    </citation>
    <scope>NUCLEOTIDE SEQUENCE [LARGE SCALE GENOMIC DNA]</scope>
    <source>
        <strain evidence="2">CGMCC 1.1761</strain>
    </source>
</reference>
<evidence type="ECO:0000313" key="1">
    <source>
        <dbReference type="EMBL" id="SCW71234.1"/>
    </source>
</evidence>
<dbReference type="AlphaFoldDB" id="A0A1G4SPR0"/>
<evidence type="ECO:0000313" key="2">
    <source>
        <dbReference type="Proteomes" id="UP000198889"/>
    </source>
</evidence>